<reference evidence="2" key="1">
    <citation type="submission" date="2020-10" db="EMBL/GenBank/DDBJ databases">
        <authorList>
            <person name="Gilroy R."/>
        </authorList>
    </citation>
    <scope>NUCLEOTIDE SEQUENCE</scope>
    <source>
        <strain evidence="2">CHK178-757</strain>
    </source>
</reference>
<dbReference type="SMART" id="SM00481">
    <property type="entry name" value="POLIIIAc"/>
    <property type="match status" value="1"/>
</dbReference>
<dbReference type="PANTHER" id="PTHR42924:SF11">
    <property type="entry name" value="POLYMERASE_HISTIDINOL PHOSPHATASE N-TERMINAL DOMAIN-CONTAINING PROTEIN"/>
    <property type="match status" value="1"/>
</dbReference>
<dbReference type="InterPro" id="IPR003141">
    <property type="entry name" value="Pol/His_phosphatase_N"/>
</dbReference>
<dbReference type="InterPro" id="IPR052018">
    <property type="entry name" value="PHP_domain"/>
</dbReference>
<organism evidence="2 3">
    <name type="scientific">Candidatus Scybalocola faecigallinarum</name>
    <dbReference type="NCBI Taxonomy" id="2840941"/>
    <lineage>
        <taxon>Bacteria</taxon>
        <taxon>Bacillati</taxon>
        <taxon>Bacillota</taxon>
        <taxon>Clostridia</taxon>
        <taxon>Lachnospirales</taxon>
        <taxon>Lachnospiraceae</taxon>
        <taxon>Lachnospiraceae incertae sedis</taxon>
        <taxon>Candidatus Scybalocola (ex Gilroy et al. 2021)</taxon>
    </lineage>
</organism>
<evidence type="ECO:0000313" key="3">
    <source>
        <dbReference type="Proteomes" id="UP000823927"/>
    </source>
</evidence>
<proteinExistence type="predicted"/>
<dbReference type="InterPro" id="IPR016195">
    <property type="entry name" value="Pol/histidinol_Pase-like"/>
</dbReference>
<dbReference type="GO" id="GO:0004534">
    <property type="term" value="F:5'-3' RNA exonuclease activity"/>
    <property type="evidence" value="ECO:0007669"/>
    <property type="project" value="TreeGrafter"/>
</dbReference>
<dbReference type="Proteomes" id="UP000823927">
    <property type="component" value="Unassembled WGS sequence"/>
</dbReference>
<reference evidence="2" key="2">
    <citation type="journal article" date="2021" name="PeerJ">
        <title>Extensive microbial diversity within the chicken gut microbiome revealed by metagenomics and culture.</title>
        <authorList>
            <person name="Gilroy R."/>
            <person name="Ravi A."/>
            <person name="Getino M."/>
            <person name="Pursley I."/>
            <person name="Horton D.L."/>
            <person name="Alikhan N.F."/>
            <person name="Baker D."/>
            <person name="Gharbi K."/>
            <person name="Hall N."/>
            <person name="Watson M."/>
            <person name="Adriaenssens E.M."/>
            <person name="Foster-Nyarko E."/>
            <person name="Jarju S."/>
            <person name="Secka A."/>
            <person name="Antonio M."/>
            <person name="Oren A."/>
            <person name="Chaudhuri R.R."/>
            <person name="La Ragione R."/>
            <person name="Hildebrand F."/>
            <person name="Pallen M.J."/>
        </authorList>
    </citation>
    <scope>NUCLEOTIDE SEQUENCE</scope>
    <source>
        <strain evidence="2">CHK178-757</strain>
    </source>
</reference>
<comment type="caution">
    <text evidence="2">The sequence shown here is derived from an EMBL/GenBank/DDBJ whole genome shotgun (WGS) entry which is preliminary data.</text>
</comment>
<gene>
    <name evidence="2" type="ORF">IAB46_04455</name>
</gene>
<feature type="domain" description="Polymerase/histidinol phosphatase N-terminal" evidence="1">
    <location>
        <begin position="15"/>
        <end position="77"/>
    </location>
</feature>
<evidence type="ECO:0000313" key="2">
    <source>
        <dbReference type="EMBL" id="HIS46810.1"/>
    </source>
</evidence>
<protein>
    <submittedName>
        <fullName evidence="2">PHP domain-containing protein</fullName>
    </submittedName>
</protein>
<dbReference type="PANTHER" id="PTHR42924">
    <property type="entry name" value="EXONUCLEASE"/>
    <property type="match status" value="1"/>
</dbReference>
<dbReference type="Gene3D" id="3.20.20.140">
    <property type="entry name" value="Metal-dependent hydrolases"/>
    <property type="match status" value="1"/>
</dbReference>
<accession>A0A9D1F3T0</accession>
<name>A0A9D1F3T0_9FIRM</name>
<dbReference type="EMBL" id="DVIT01000016">
    <property type="protein sequence ID" value="HIS46810.1"/>
    <property type="molecule type" value="Genomic_DNA"/>
</dbReference>
<dbReference type="GO" id="GO:0035312">
    <property type="term" value="F:5'-3' DNA exonuclease activity"/>
    <property type="evidence" value="ECO:0007669"/>
    <property type="project" value="TreeGrafter"/>
</dbReference>
<dbReference type="AlphaFoldDB" id="A0A9D1F3T0"/>
<dbReference type="SUPFAM" id="SSF89550">
    <property type="entry name" value="PHP domain-like"/>
    <property type="match status" value="1"/>
</dbReference>
<sequence>MDISGFHGEGQWYKGNLHCHTTISDGTLEPEQVAQLYKSHGYAFLAISDHNIFTDFGPDLNSDDFIILPAVEAAAVFSLESGSWRKTHHIHGILAPQVEEGAKPYAHMEEEPLRTYKEPWNPQEAAQELTDTLLSRGCIAIYNHPIWSRVREGDFIDTKGLTAIEILNYGTQIESGTGYDTTYWDTMLREGRRIWGVATDDNHNHPGLDDSCGGYIMVKAPCLSREAITRSIVEGNFYSSCGPQIFDWGIHDNVAYVTCSPVQRVNFIAGNYVGAGATVLSEDGSDCVDYAILRLRGDETYVRVECIDASGRRAWSNPIFL</sequence>
<evidence type="ECO:0000259" key="1">
    <source>
        <dbReference type="SMART" id="SM00481"/>
    </source>
</evidence>